<keyword evidence="3 10" id="KW-0662">Pyridine nucleotide biosynthesis</keyword>
<evidence type="ECO:0000259" key="12">
    <source>
        <dbReference type="Pfam" id="PF01494"/>
    </source>
</evidence>
<dbReference type="Gene3D" id="3.50.50.60">
    <property type="entry name" value="FAD/NAD(P)-binding domain"/>
    <property type="match status" value="1"/>
</dbReference>
<dbReference type="GO" id="GO:0071949">
    <property type="term" value="F:FAD binding"/>
    <property type="evidence" value="ECO:0007669"/>
    <property type="project" value="InterPro"/>
</dbReference>
<keyword evidence="8 10" id="KW-0496">Mitochondrion</keyword>
<dbReference type="GO" id="GO:0005741">
    <property type="term" value="C:mitochondrial outer membrane"/>
    <property type="evidence" value="ECO:0007669"/>
    <property type="project" value="TreeGrafter"/>
</dbReference>
<evidence type="ECO:0000256" key="9">
    <source>
        <dbReference type="ARBA" id="ARBA00047818"/>
    </source>
</evidence>
<keyword evidence="5 10" id="KW-0521">NADP</keyword>
<dbReference type="GO" id="GO:0019805">
    <property type="term" value="P:quinolinate biosynthetic process"/>
    <property type="evidence" value="ECO:0007669"/>
    <property type="project" value="UniProtKB-UniRule"/>
</dbReference>
<keyword evidence="10 11" id="KW-0472">Membrane</keyword>
<dbReference type="GO" id="GO:0070189">
    <property type="term" value="P:kynurenine metabolic process"/>
    <property type="evidence" value="ECO:0007669"/>
    <property type="project" value="TreeGrafter"/>
</dbReference>
<keyword evidence="11" id="KW-1133">Transmembrane helix</keyword>
<dbReference type="InterPro" id="IPR036188">
    <property type="entry name" value="FAD/NAD-bd_sf"/>
</dbReference>
<evidence type="ECO:0000313" key="14">
    <source>
        <dbReference type="Proteomes" id="UP000827092"/>
    </source>
</evidence>
<keyword evidence="11" id="KW-0812">Transmembrane</keyword>
<organism evidence="13 14">
    <name type="scientific">Oedothorax gibbosus</name>
    <dbReference type="NCBI Taxonomy" id="931172"/>
    <lineage>
        <taxon>Eukaryota</taxon>
        <taxon>Metazoa</taxon>
        <taxon>Ecdysozoa</taxon>
        <taxon>Arthropoda</taxon>
        <taxon>Chelicerata</taxon>
        <taxon>Arachnida</taxon>
        <taxon>Araneae</taxon>
        <taxon>Araneomorphae</taxon>
        <taxon>Entelegynae</taxon>
        <taxon>Araneoidea</taxon>
        <taxon>Linyphiidae</taxon>
        <taxon>Erigoninae</taxon>
        <taxon>Oedothorax</taxon>
    </lineage>
</organism>
<dbReference type="SUPFAM" id="SSF51905">
    <property type="entry name" value="FAD/NAD(P)-binding domain"/>
    <property type="match status" value="1"/>
</dbReference>
<evidence type="ECO:0000256" key="5">
    <source>
        <dbReference type="ARBA" id="ARBA00022857"/>
    </source>
</evidence>
<keyword evidence="14" id="KW-1185">Reference proteome</keyword>
<evidence type="ECO:0000256" key="4">
    <source>
        <dbReference type="ARBA" id="ARBA00022827"/>
    </source>
</evidence>
<keyword evidence="6 10" id="KW-0560">Oxidoreductase</keyword>
<dbReference type="Proteomes" id="UP000827092">
    <property type="component" value="Unassembled WGS sequence"/>
</dbReference>
<comment type="subcellular location">
    <subcellularLocation>
        <location evidence="10">Mitochondrion</location>
    </subcellularLocation>
    <subcellularLocation>
        <location evidence="10">Membrane</location>
        <topology evidence="10">Multi-pass membrane protein</topology>
    </subcellularLocation>
</comment>
<comment type="similarity">
    <text evidence="10">Belongs to the aromatic-ring hydroxylase family. KMO subfamily.</text>
</comment>
<evidence type="ECO:0000256" key="11">
    <source>
        <dbReference type="SAM" id="Phobius"/>
    </source>
</evidence>
<evidence type="ECO:0000256" key="2">
    <source>
        <dbReference type="ARBA" id="ARBA00022630"/>
    </source>
</evidence>
<dbReference type="GO" id="GO:0006569">
    <property type="term" value="P:L-tryptophan catabolic process"/>
    <property type="evidence" value="ECO:0007669"/>
    <property type="project" value="UniProtKB-UniRule"/>
</dbReference>
<dbReference type="GO" id="GO:0004502">
    <property type="term" value="F:kynurenine 3-monooxygenase activity"/>
    <property type="evidence" value="ECO:0007669"/>
    <property type="project" value="UniProtKB-UniRule"/>
</dbReference>
<evidence type="ECO:0000256" key="7">
    <source>
        <dbReference type="ARBA" id="ARBA00023033"/>
    </source>
</evidence>
<keyword evidence="4 10" id="KW-0274">FAD</keyword>
<name>A0AAV6VH74_9ARAC</name>
<comment type="catalytic activity">
    <reaction evidence="9 10">
        <text>L-kynurenine + NADPH + O2 + H(+) = 3-hydroxy-L-kynurenine + NADP(+) + H2O</text>
        <dbReference type="Rhea" id="RHEA:20545"/>
        <dbReference type="ChEBI" id="CHEBI:15377"/>
        <dbReference type="ChEBI" id="CHEBI:15378"/>
        <dbReference type="ChEBI" id="CHEBI:15379"/>
        <dbReference type="ChEBI" id="CHEBI:57783"/>
        <dbReference type="ChEBI" id="CHEBI:57959"/>
        <dbReference type="ChEBI" id="CHEBI:58125"/>
        <dbReference type="ChEBI" id="CHEBI:58349"/>
        <dbReference type="EC" id="1.14.13.9"/>
    </reaction>
</comment>
<evidence type="ECO:0000256" key="6">
    <source>
        <dbReference type="ARBA" id="ARBA00023002"/>
    </source>
</evidence>
<feature type="transmembrane region" description="Helical" evidence="11">
    <location>
        <begin position="421"/>
        <end position="441"/>
    </location>
</feature>
<dbReference type="AlphaFoldDB" id="A0AAV6VH74"/>
<dbReference type="FunFam" id="3.50.50.60:FF:000129">
    <property type="entry name" value="Kynurenine 3-monooxygenase"/>
    <property type="match status" value="1"/>
</dbReference>
<keyword evidence="2 10" id="KW-0285">Flavoprotein</keyword>
<feature type="domain" description="FAD-binding" evidence="12">
    <location>
        <begin position="7"/>
        <end position="359"/>
    </location>
</feature>
<evidence type="ECO:0000256" key="10">
    <source>
        <dbReference type="HAMAP-Rule" id="MF_03018"/>
    </source>
</evidence>
<dbReference type="Pfam" id="PF01494">
    <property type="entry name" value="FAD_binding_3"/>
    <property type="match status" value="1"/>
</dbReference>
<evidence type="ECO:0000256" key="8">
    <source>
        <dbReference type="ARBA" id="ARBA00023128"/>
    </source>
</evidence>
<dbReference type="PRINTS" id="PR00420">
    <property type="entry name" value="RNGMNOXGNASE"/>
</dbReference>
<dbReference type="EC" id="1.14.13.9" evidence="10"/>
<evidence type="ECO:0000256" key="1">
    <source>
        <dbReference type="ARBA" id="ARBA00001974"/>
    </source>
</evidence>
<gene>
    <name evidence="13" type="ORF">JTE90_028415</name>
</gene>
<accession>A0AAV6VH74</accession>
<dbReference type="HAMAP" id="MF_01971">
    <property type="entry name" value="Kynurenine_monooxygenase"/>
    <property type="match status" value="1"/>
</dbReference>
<comment type="pathway">
    <text evidence="10">Cofactor biosynthesis; NAD(+) biosynthesis; quinolinate from L-kynurenine: step 1/3.</text>
</comment>
<dbReference type="EMBL" id="JAFNEN010000090">
    <property type="protein sequence ID" value="KAG8195264.1"/>
    <property type="molecule type" value="Genomic_DNA"/>
</dbReference>
<dbReference type="GO" id="GO:0043420">
    <property type="term" value="P:anthranilate metabolic process"/>
    <property type="evidence" value="ECO:0007669"/>
    <property type="project" value="UniProtKB-UniRule"/>
</dbReference>
<protein>
    <recommendedName>
        <fullName evidence="10">Kynurenine 3-monooxygenase</fullName>
        <ecNumber evidence="10">1.14.13.9</ecNumber>
    </recommendedName>
    <alternativeName>
        <fullName evidence="10">Kynurenine 3-hydroxylase</fullName>
    </alternativeName>
</protein>
<comment type="function">
    <text evidence="10">Catalyzes the hydroxylation of L-kynurenine (L-Kyn) to form 3-hydroxy-L-kynurenine (L-3OHKyn). Required for synthesis of quinolinic acid.</text>
</comment>
<evidence type="ECO:0000313" key="13">
    <source>
        <dbReference type="EMBL" id="KAG8195264.1"/>
    </source>
</evidence>
<reference evidence="13 14" key="1">
    <citation type="journal article" date="2022" name="Nat. Ecol. Evol.">
        <title>A masculinizing supergene underlies an exaggerated male reproductive morph in a spider.</title>
        <authorList>
            <person name="Hendrickx F."/>
            <person name="De Corte Z."/>
            <person name="Sonet G."/>
            <person name="Van Belleghem S.M."/>
            <person name="Kostlbacher S."/>
            <person name="Vangestel C."/>
        </authorList>
    </citation>
    <scope>NUCLEOTIDE SEQUENCE [LARGE SCALE GENOMIC DNA]</scope>
    <source>
        <strain evidence="13">W744_W776</strain>
    </source>
</reference>
<comment type="caution">
    <text evidence="13">The sequence shown here is derived from an EMBL/GenBank/DDBJ whole genome shotgun (WGS) entry which is preliminary data.</text>
</comment>
<keyword evidence="7 10" id="KW-0503">Monooxygenase</keyword>
<comment type="cofactor">
    <cofactor evidence="1 10">
        <name>FAD</name>
        <dbReference type="ChEBI" id="CHEBI:57692"/>
    </cofactor>
</comment>
<dbReference type="InterPro" id="IPR027545">
    <property type="entry name" value="Kynurenine_monooxygenase"/>
</dbReference>
<dbReference type="InterPro" id="IPR002938">
    <property type="entry name" value="FAD-bd"/>
</dbReference>
<dbReference type="PROSITE" id="PS51257">
    <property type="entry name" value="PROKAR_LIPOPROTEIN"/>
    <property type="match status" value="1"/>
</dbReference>
<proteinExistence type="inferred from homology"/>
<evidence type="ECO:0000256" key="3">
    <source>
        <dbReference type="ARBA" id="ARBA00022642"/>
    </source>
</evidence>
<dbReference type="GO" id="GO:0034354">
    <property type="term" value="P:'de novo' NAD+ biosynthetic process from L-tryptophan"/>
    <property type="evidence" value="ECO:0007669"/>
    <property type="project" value="UniProtKB-UniRule"/>
</dbReference>
<sequence length="446" mass="51067">MKQAKDIEVTIIGGGLVGSLCACILGNKGVRVKLHEFRDDPRDQFFVAGRSINLALSARGRSALRMAGLEEEVIDRHAIPMRGRMLHDIQGRTTVVPYDKQGRCIYSVGRRFLNEMLLTAAEKNSNVEVHFKSKFLDCDLKSGKYKVRSVDGETKEESSDLLIGCDGAFSGVRRQMLKMPRFNYSQTYIESGYLELCIPATDDGEFVIPENYLHIWPRHNFMMIALPNQDRSFTVTLFMPFDMFEQIKTPELLIKFFEEHFKDAIPLIGREKLITDFFKIPPSSLVSIKCNPHHVEDKVLLLGDAAHAVVPFFGQGMNGGFEDCEILADLLDAYSYDLKKVLPAYTEKRQKDAEAVCDLSMYNYLEMRHLVTSKSFLLRKKVDNFLNTIFPETWVPLYTMVTFSKLRYSHCILRKEMQDKILVTLMWSAAVILLSIFIALFTRIYV</sequence>
<dbReference type="PANTHER" id="PTHR46028:SF2">
    <property type="entry name" value="KYNURENINE 3-MONOOXYGENASE"/>
    <property type="match status" value="1"/>
</dbReference>
<dbReference type="PANTHER" id="PTHR46028">
    <property type="entry name" value="KYNURENINE 3-MONOOXYGENASE"/>
    <property type="match status" value="1"/>
</dbReference>